<gene>
    <name evidence="1" type="ORF">M9458_029730</name>
</gene>
<name>A0ABD0PI68_CIRMR</name>
<accession>A0ABD0PI68</accession>
<evidence type="ECO:0000313" key="2">
    <source>
        <dbReference type="Proteomes" id="UP001529510"/>
    </source>
</evidence>
<sequence>VIEDHCGDLNAKLQSQKTQAFFSLARFSDAQYQSIENYMKSSEFENKHALLQKAKEEVDLMRERKVGNN</sequence>
<dbReference type="Proteomes" id="UP001529510">
    <property type="component" value="Unassembled WGS sequence"/>
</dbReference>
<dbReference type="InterPro" id="IPR038980">
    <property type="entry name" value="ATM_plant"/>
</dbReference>
<feature type="non-terminal residue" evidence="1">
    <location>
        <position position="69"/>
    </location>
</feature>
<proteinExistence type="predicted"/>
<protein>
    <submittedName>
        <fullName evidence="1">Uncharacterized protein</fullName>
    </submittedName>
</protein>
<comment type="caution">
    <text evidence="1">The sequence shown here is derived from an EMBL/GenBank/DDBJ whole genome shotgun (WGS) entry which is preliminary data.</text>
</comment>
<evidence type="ECO:0000313" key="1">
    <source>
        <dbReference type="EMBL" id="KAL0173762.1"/>
    </source>
</evidence>
<dbReference type="PANTHER" id="PTHR37079">
    <property type="entry name" value="SERINE/THREONINE-PROTEIN KINASE ATM"/>
    <property type="match status" value="1"/>
</dbReference>
<dbReference type="AlphaFoldDB" id="A0ABD0PI68"/>
<dbReference type="EMBL" id="JAMKFB020000015">
    <property type="protein sequence ID" value="KAL0173762.1"/>
    <property type="molecule type" value="Genomic_DNA"/>
</dbReference>
<dbReference type="PANTHER" id="PTHR37079:SF4">
    <property type="entry name" value="SERINE_THREONINE-PROTEIN KINASE ATM"/>
    <property type="match status" value="1"/>
</dbReference>
<keyword evidence="2" id="KW-1185">Reference proteome</keyword>
<feature type="non-terminal residue" evidence="1">
    <location>
        <position position="1"/>
    </location>
</feature>
<reference evidence="1 2" key="1">
    <citation type="submission" date="2024-05" db="EMBL/GenBank/DDBJ databases">
        <title>Genome sequencing and assembly of Indian major carp, Cirrhinus mrigala (Hamilton, 1822).</title>
        <authorList>
            <person name="Mohindra V."/>
            <person name="Chowdhury L.M."/>
            <person name="Lal K."/>
            <person name="Jena J.K."/>
        </authorList>
    </citation>
    <scope>NUCLEOTIDE SEQUENCE [LARGE SCALE GENOMIC DNA]</scope>
    <source>
        <strain evidence="1">CM1030</strain>
        <tissue evidence="1">Blood</tissue>
    </source>
</reference>
<organism evidence="1 2">
    <name type="scientific">Cirrhinus mrigala</name>
    <name type="common">Mrigala</name>
    <dbReference type="NCBI Taxonomy" id="683832"/>
    <lineage>
        <taxon>Eukaryota</taxon>
        <taxon>Metazoa</taxon>
        <taxon>Chordata</taxon>
        <taxon>Craniata</taxon>
        <taxon>Vertebrata</taxon>
        <taxon>Euteleostomi</taxon>
        <taxon>Actinopterygii</taxon>
        <taxon>Neopterygii</taxon>
        <taxon>Teleostei</taxon>
        <taxon>Ostariophysi</taxon>
        <taxon>Cypriniformes</taxon>
        <taxon>Cyprinidae</taxon>
        <taxon>Labeoninae</taxon>
        <taxon>Labeonini</taxon>
        <taxon>Cirrhinus</taxon>
    </lineage>
</organism>